<comment type="function">
    <text evidence="10">Mitochondrial glycine transporter that imports glycine into the mitochondrial matrix. Plays an important role in providing glycine for the first enzymatic step in heme biosynthesis, the condensation of glycine with succinyl-CoA to produce 5-aminolevulinate (ALA) in the miochondrial matrix.</text>
</comment>
<dbReference type="GO" id="GO:1904983">
    <property type="term" value="P:glycine import into mitochondrion"/>
    <property type="evidence" value="ECO:0007669"/>
    <property type="project" value="UniProtKB-UniRule"/>
</dbReference>
<keyword evidence="5 10" id="KW-0999">Mitochondrion inner membrane</keyword>
<evidence type="ECO:0000313" key="13">
    <source>
        <dbReference type="Proteomes" id="UP001162480"/>
    </source>
</evidence>
<evidence type="ECO:0000256" key="4">
    <source>
        <dbReference type="ARBA" id="ARBA00022737"/>
    </source>
</evidence>
<dbReference type="Proteomes" id="UP001162480">
    <property type="component" value="Chromosome 23"/>
</dbReference>
<evidence type="ECO:0000256" key="5">
    <source>
        <dbReference type="ARBA" id="ARBA00022792"/>
    </source>
</evidence>
<reference evidence="12" key="1">
    <citation type="submission" date="2023-08" db="EMBL/GenBank/DDBJ databases">
        <authorList>
            <person name="Alioto T."/>
            <person name="Alioto T."/>
            <person name="Gomez Garrido J."/>
        </authorList>
    </citation>
    <scope>NUCLEOTIDE SEQUENCE</scope>
</reference>
<keyword evidence="4 10" id="KW-0677">Repeat</keyword>
<dbReference type="AlphaFoldDB" id="A0AA36BRS5"/>
<organism evidence="12 13">
    <name type="scientific">Octopus vulgaris</name>
    <name type="common">Common octopus</name>
    <dbReference type="NCBI Taxonomy" id="6645"/>
    <lineage>
        <taxon>Eukaryota</taxon>
        <taxon>Metazoa</taxon>
        <taxon>Spiralia</taxon>
        <taxon>Lophotrochozoa</taxon>
        <taxon>Mollusca</taxon>
        <taxon>Cephalopoda</taxon>
        <taxon>Coleoidea</taxon>
        <taxon>Octopodiformes</taxon>
        <taxon>Octopoda</taxon>
        <taxon>Incirrata</taxon>
        <taxon>Octopodidae</taxon>
        <taxon>Octopus</taxon>
    </lineage>
</organism>
<dbReference type="Pfam" id="PF00153">
    <property type="entry name" value="Mito_carr"/>
    <property type="match status" value="3"/>
</dbReference>
<keyword evidence="3 10" id="KW-0812">Transmembrane</keyword>
<evidence type="ECO:0000256" key="7">
    <source>
        <dbReference type="ARBA" id="ARBA00023128"/>
    </source>
</evidence>
<dbReference type="SUPFAM" id="SSF103506">
    <property type="entry name" value="Mitochondrial carrier"/>
    <property type="match status" value="1"/>
</dbReference>
<keyword evidence="2 10" id="KW-0813">Transport</keyword>
<keyword evidence="13" id="KW-1185">Reference proteome</keyword>
<dbReference type="GO" id="GO:0015187">
    <property type="term" value="F:glycine transmembrane transporter activity"/>
    <property type="evidence" value="ECO:0007669"/>
    <property type="project" value="UniProtKB-UniRule"/>
</dbReference>
<dbReference type="GO" id="GO:0005743">
    <property type="term" value="C:mitochondrial inner membrane"/>
    <property type="evidence" value="ECO:0007669"/>
    <property type="project" value="UniProtKB-SubCell"/>
</dbReference>
<evidence type="ECO:0000256" key="2">
    <source>
        <dbReference type="ARBA" id="ARBA00022448"/>
    </source>
</evidence>
<dbReference type="EMBL" id="OX597836">
    <property type="protein sequence ID" value="CAI9739383.1"/>
    <property type="molecule type" value="Genomic_DNA"/>
</dbReference>
<comment type="catalytic activity">
    <reaction evidence="9 10">
        <text>glycine(in) = glycine(out)</text>
        <dbReference type="Rhea" id="RHEA:70715"/>
        <dbReference type="ChEBI" id="CHEBI:57305"/>
    </reaction>
</comment>
<dbReference type="PROSITE" id="PS50920">
    <property type="entry name" value="SOLCAR"/>
    <property type="match status" value="3"/>
</dbReference>
<sequence length="318" mass="35055">MQLGLPTLVCHMLDDEPHTKVKNHEAIHQQTSKSTTNPSITVSIVKSFLAGSLSGTCSALLFQPLDLVKTRLQSPVKAGEGRLGVLSVITHVLKQDKVTGLWKGLAPTVTRCVPGIGIYFSLLHSFKTYLGSDTPTIIESLSIGAAARTLTVAIMHPISVLKTRYESGIYHYRSVPDGLRKIYVTEGLLGLYSGLVPTLARDVPFSALYFAFYTKTKLFLSPDIVNKSYLPLLHFNCGILAGVLASILTQPADVVKTLMQLHPKTYPTIQNATLYIYQKEGLIGFQRGFVPRALRRCLMAAMAWTVYEHMMKKFGLET</sequence>
<evidence type="ECO:0000256" key="3">
    <source>
        <dbReference type="ARBA" id="ARBA00022692"/>
    </source>
</evidence>
<dbReference type="InterPro" id="IPR018108">
    <property type="entry name" value="MCP_transmembrane"/>
</dbReference>
<feature type="repeat" description="Solcar" evidence="11">
    <location>
        <begin position="42"/>
        <end position="129"/>
    </location>
</feature>
<feature type="repeat" description="Solcar" evidence="11">
    <location>
        <begin position="229"/>
        <end position="313"/>
    </location>
</feature>
<comment type="similarity">
    <text evidence="10">Belongs to the mitochondrial carrier (TC 2.A.29) family. SLC25A38 subfamily.</text>
</comment>
<evidence type="ECO:0000256" key="1">
    <source>
        <dbReference type="ARBA" id="ARBA00004141"/>
    </source>
</evidence>
<accession>A0AA36BRS5</accession>
<protein>
    <recommendedName>
        <fullName evidence="10">Mitochondrial glycine transporter</fullName>
    </recommendedName>
    <alternativeName>
        <fullName evidence="10">Solute carrier family 25 member 38 homolog</fullName>
    </alternativeName>
</protein>
<feature type="repeat" description="Solcar" evidence="11">
    <location>
        <begin position="135"/>
        <end position="219"/>
    </location>
</feature>
<dbReference type="InterPro" id="IPR002067">
    <property type="entry name" value="MCP"/>
</dbReference>
<dbReference type="InterPro" id="IPR023395">
    <property type="entry name" value="MCP_dom_sf"/>
</dbReference>
<keyword evidence="8 10" id="KW-0472">Membrane</keyword>
<dbReference type="InterPro" id="IPR030847">
    <property type="entry name" value="Hem25/SLC25A38"/>
</dbReference>
<dbReference type="PRINTS" id="PR00926">
    <property type="entry name" value="MITOCARRIER"/>
</dbReference>
<dbReference type="PANTHER" id="PTHR46181:SF3">
    <property type="entry name" value="MITOCHONDRIAL GLYCINE TRANSPORTER"/>
    <property type="match status" value="1"/>
</dbReference>
<name>A0AA36BRS5_OCTVU</name>
<evidence type="ECO:0000256" key="11">
    <source>
        <dbReference type="PROSITE-ProRule" id="PRU00282"/>
    </source>
</evidence>
<evidence type="ECO:0000256" key="8">
    <source>
        <dbReference type="ARBA" id="ARBA00023136"/>
    </source>
</evidence>
<evidence type="ECO:0000256" key="10">
    <source>
        <dbReference type="HAMAP-Rule" id="MF_03064"/>
    </source>
</evidence>
<dbReference type="Gene3D" id="1.50.40.10">
    <property type="entry name" value="Mitochondrial carrier domain"/>
    <property type="match status" value="1"/>
</dbReference>
<evidence type="ECO:0000256" key="6">
    <source>
        <dbReference type="ARBA" id="ARBA00022989"/>
    </source>
</evidence>
<comment type="subcellular location">
    <subcellularLocation>
        <location evidence="1">Membrane</location>
        <topology evidence="1">Multi-pass membrane protein</topology>
    </subcellularLocation>
    <subcellularLocation>
        <location evidence="10">Mitochondrion inner membrane</location>
        <topology evidence="10">Multi-pass membrane protein</topology>
    </subcellularLocation>
</comment>
<evidence type="ECO:0000256" key="9">
    <source>
        <dbReference type="ARBA" id="ARBA00034060"/>
    </source>
</evidence>
<evidence type="ECO:0000313" key="12">
    <source>
        <dbReference type="EMBL" id="CAI9739383.1"/>
    </source>
</evidence>
<dbReference type="HAMAP" id="MF_03064">
    <property type="entry name" value="SLC25A38"/>
    <property type="match status" value="1"/>
</dbReference>
<proteinExistence type="inferred from homology"/>
<dbReference type="PANTHER" id="PTHR46181">
    <property type="entry name" value="MITOCHONDRIAL GLYCINE TRANSPORTER"/>
    <property type="match status" value="1"/>
</dbReference>
<keyword evidence="7 10" id="KW-0496">Mitochondrion</keyword>
<gene>
    <name evidence="12" type="ORF">OCTVUL_1B001375</name>
</gene>
<keyword evidence="6 10" id="KW-1133">Transmembrane helix</keyword>